<feature type="signal peptide" evidence="1">
    <location>
        <begin position="1"/>
        <end position="23"/>
    </location>
</feature>
<keyword evidence="1" id="KW-0732">Signal</keyword>
<dbReference type="AlphaFoldDB" id="A0A5J6MK71"/>
<evidence type="ECO:0000313" key="3">
    <source>
        <dbReference type="Proteomes" id="UP000326202"/>
    </source>
</evidence>
<dbReference type="EMBL" id="CP042906">
    <property type="protein sequence ID" value="QEX17878.1"/>
    <property type="molecule type" value="Genomic_DNA"/>
</dbReference>
<protein>
    <submittedName>
        <fullName evidence="2">Uncharacterized protein</fullName>
    </submittedName>
</protein>
<dbReference type="RefSeq" id="WP_151178094.1">
    <property type="nucleotide sequence ID" value="NZ_CP042906.1"/>
</dbReference>
<keyword evidence="3" id="KW-1185">Reference proteome</keyword>
<dbReference type="KEGG" id="htq:FRZ44_31810"/>
<reference evidence="2 3" key="1">
    <citation type="submission" date="2019-08" db="EMBL/GenBank/DDBJ databases">
        <title>Hyperibacter terrae gen. nov., sp. nov. and Hyperibacter viscosus sp. nov., two new members in the family Rhodospirillaceae isolated from the rhizosphere of Hypericum perforatum.</title>
        <authorList>
            <person name="Noviana Z."/>
        </authorList>
    </citation>
    <scope>NUCLEOTIDE SEQUENCE [LARGE SCALE GENOMIC DNA]</scope>
    <source>
        <strain evidence="2 3">R5913</strain>
    </source>
</reference>
<accession>A0A5J6MK71</accession>
<evidence type="ECO:0000256" key="1">
    <source>
        <dbReference type="SAM" id="SignalP"/>
    </source>
</evidence>
<dbReference type="OrthoDB" id="7368981at2"/>
<sequence length="187" mass="20326">MRKIGSAVLLVLSVLLPSAATQAAAEKVDCSRLDLQFSPHDKIDRIECKVIHWSDPDDGAEGATAEFEILTADMGTHVARLSSVVAGKNTYFDKMPVSSKLRNWKELEGFTVVGTEPEFRRYQVIRFSASISETPMSCVGFMKYMGGAIGQTGSAIGAKGYLAGYDCWRDGPPDRAQIEATLDAIDD</sequence>
<organism evidence="2 3">
    <name type="scientific">Hypericibacter terrae</name>
    <dbReference type="NCBI Taxonomy" id="2602015"/>
    <lineage>
        <taxon>Bacteria</taxon>
        <taxon>Pseudomonadati</taxon>
        <taxon>Pseudomonadota</taxon>
        <taxon>Alphaproteobacteria</taxon>
        <taxon>Rhodospirillales</taxon>
        <taxon>Dongiaceae</taxon>
        <taxon>Hypericibacter</taxon>
    </lineage>
</organism>
<evidence type="ECO:0000313" key="2">
    <source>
        <dbReference type="EMBL" id="QEX17878.1"/>
    </source>
</evidence>
<feature type="chain" id="PRO_5023913398" evidence="1">
    <location>
        <begin position="24"/>
        <end position="187"/>
    </location>
</feature>
<proteinExistence type="predicted"/>
<name>A0A5J6MK71_9PROT</name>
<gene>
    <name evidence="2" type="ORF">FRZ44_31810</name>
</gene>
<dbReference type="Proteomes" id="UP000326202">
    <property type="component" value="Chromosome"/>
</dbReference>